<dbReference type="RefSeq" id="WP_319966760.1">
    <property type="nucleotide sequence ID" value="NZ_JAXAVW010000012.1"/>
</dbReference>
<accession>A0ABU4T0V0</accession>
<keyword evidence="2" id="KW-1185">Reference proteome</keyword>
<name>A0ABU4T0V0_9PSEU</name>
<evidence type="ECO:0000313" key="2">
    <source>
        <dbReference type="Proteomes" id="UP001285521"/>
    </source>
</evidence>
<gene>
    <name evidence="1" type="ORF">SK803_15875</name>
</gene>
<sequence length="55" mass="6327">MIIRARKPGQVWVPREHEQSWPHDVIFPRDVTARKRLTGAVLGKRLEGRAANRVA</sequence>
<dbReference type="Proteomes" id="UP001285521">
    <property type="component" value="Unassembled WGS sequence"/>
</dbReference>
<comment type="caution">
    <text evidence="1">The sequence shown here is derived from an EMBL/GenBank/DDBJ whole genome shotgun (WGS) entry which is preliminary data.</text>
</comment>
<protein>
    <submittedName>
        <fullName evidence="1">Uncharacterized protein</fullName>
    </submittedName>
</protein>
<dbReference type="EMBL" id="JAXAVW010000012">
    <property type="protein sequence ID" value="MDX8031704.1"/>
    <property type="molecule type" value="Genomic_DNA"/>
</dbReference>
<evidence type="ECO:0000313" key="1">
    <source>
        <dbReference type="EMBL" id="MDX8031704.1"/>
    </source>
</evidence>
<organism evidence="1 2">
    <name type="scientific">Lentzea miocenica</name>
    <dbReference type="NCBI Taxonomy" id="3095431"/>
    <lineage>
        <taxon>Bacteria</taxon>
        <taxon>Bacillati</taxon>
        <taxon>Actinomycetota</taxon>
        <taxon>Actinomycetes</taxon>
        <taxon>Pseudonocardiales</taxon>
        <taxon>Pseudonocardiaceae</taxon>
        <taxon>Lentzea</taxon>
    </lineage>
</organism>
<proteinExistence type="predicted"/>
<reference evidence="1 2" key="1">
    <citation type="submission" date="2023-11" db="EMBL/GenBank/DDBJ databases">
        <title>Lentzea sokolovensis, sp. nov., Lentzea kristufkii, sp. nov., and Lentzea miocenensis, sp. nov., rare actinobacteria from Sokolov Coal Basin, Miocene lacustrine sediment, Czech Republic.</title>
        <authorList>
            <person name="Lara A."/>
            <person name="Kotroba L."/>
            <person name="Nouioui I."/>
            <person name="Neumann-Schaal M."/>
            <person name="Mast Y."/>
            <person name="Chronakova A."/>
        </authorList>
    </citation>
    <scope>NUCLEOTIDE SEQUENCE [LARGE SCALE GENOMIC DNA]</scope>
    <source>
        <strain evidence="1 2">BCCO 10_0856</strain>
    </source>
</reference>